<dbReference type="PANTHER" id="PTHR33639">
    <property type="entry name" value="THIOL-DISULFIDE OXIDOREDUCTASE DCC"/>
    <property type="match status" value="1"/>
</dbReference>
<dbReference type="InterPro" id="IPR007263">
    <property type="entry name" value="DCC1-like"/>
</dbReference>
<organism evidence="1 2">
    <name type="scientific">Halobacillus salinus</name>
    <dbReference type="NCBI Taxonomy" id="192814"/>
    <lineage>
        <taxon>Bacteria</taxon>
        <taxon>Bacillati</taxon>
        <taxon>Bacillota</taxon>
        <taxon>Bacilli</taxon>
        <taxon>Bacillales</taxon>
        <taxon>Bacillaceae</taxon>
        <taxon>Halobacillus</taxon>
    </lineage>
</organism>
<name>A0A4Z0H1E7_9BACI</name>
<proteinExistence type="predicted"/>
<accession>A0A4Z0H1E7</accession>
<gene>
    <name evidence="1" type="ORF">E4663_02025</name>
</gene>
<dbReference type="EMBL" id="SRJC01000001">
    <property type="protein sequence ID" value="TGB03809.1"/>
    <property type="molecule type" value="Genomic_DNA"/>
</dbReference>
<protein>
    <submittedName>
        <fullName evidence="1">DUF393 domain-containing protein</fullName>
    </submittedName>
</protein>
<dbReference type="RefSeq" id="WP_135326518.1">
    <property type="nucleotide sequence ID" value="NZ_SRJC01000001.1"/>
</dbReference>
<dbReference type="Pfam" id="PF04134">
    <property type="entry name" value="DCC1-like"/>
    <property type="match status" value="1"/>
</dbReference>
<dbReference type="AlphaFoldDB" id="A0A4Z0H1E7"/>
<dbReference type="Proteomes" id="UP000297982">
    <property type="component" value="Unassembled WGS sequence"/>
</dbReference>
<keyword evidence="2" id="KW-1185">Reference proteome</keyword>
<sequence>MNRIILFDGECNFCDWSVQFVMKRDPYGYFHFAALQSVTGQRLLAKHDIPVGLDSFVLIEGDRYFMESTAALRVCKKLNGIWPILYIFRLLPNSIRNPVYQFIARNRYKWFGKKNQCMLPTPDQRDRFL</sequence>
<dbReference type="GO" id="GO:0015035">
    <property type="term" value="F:protein-disulfide reductase activity"/>
    <property type="evidence" value="ECO:0007669"/>
    <property type="project" value="InterPro"/>
</dbReference>
<reference evidence="1 2" key="1">
    <citation type="journal article" date="2003" name="Int. J. Syst. Evol. Microbiol.">
        <title>Halobacillus salinus sp. nov., isolated from a salt lake on the coast of the East Sea in Korea.</title>
        <authorList>
            <person name="Yoon J.H."/>
            <person name="Kang K.H."/>
            <person name="Park Y.H."/>
        </authorList>
    </citation>
    <scope>NUCLEOTIDE SEQUENCE [LARGE SCALE GENOMIC DNA]</scope>
    <source>
        <strain evidence="1 2">HSL-3</strain>
    </source>
</reference>
<dbReference type="InterPro" id="IPR052927">
    <property type="entry name" value="DCC_oxidoreductase"/>
</dbReference>
<comment type="caution">
    <text evidence="1">The sequence shown here is derived from an EMBL/GenBank/DDBJ whole genome shotgun (WGS) entry which is preliminary data.</text>
</comment>
<dbReference type="PANTHER" id="PTHR33639:SF2">
    <property type="entry name" value="DUF393 DOMAIN-CONTAINING PROTEIN"/>
    <property type="match status" value="1"/>
</dbReference>
<evidence type="ECO:0000313" key="2">
    <source>
        <dbReference type="Proteomes" id="UP000297982"/>
    </source>
</evidence>
<evidence type="ECO:0000313" key="1">
    <source>
        <dbReference type="EMBL" id="TGB03809.1"/>
    </source>
</evidence>